<evidence type="ECO:0000313" key="3">
    <source>
        <dbReference type="EMBL" id="CBH99428.1"/>
    </source>
</evidence>
<evidence type="ECO:0000259" key="1">
    <source>
        <dbReference type="Pfam" id="PF07944"/>
    </source>
</evidence>
<dbReference type="InterPro" id="IPR019546">
    <property type="entry name" value="TAT_signal_bac_arc"/>
</dbReference>
<dbReference type="EMBL" id="CABN01000015">
    <property type="protein sequence ID" value="CBH99428.1"/>
    <property type="molecule type" value="Genomic_DNA"/>
</dbReference>
<dbReference type="InterPro" id="IPR049046">
    <property type="entry name" value="Beta-AFase-like_GH127_middle"/>
</dbReference>
<sequence length="606" mass="67052">MPMRTRREFLKDGCVVGVAAVVGAGSGALGEGEAKPLAQFDYGDVTLAAGRCEGQFQQTQSVLMGLNEDSLLKPWRVRADLPAPGPGLGGWYDEGGFAPGHSFGQWISALSRGYAVDRDPAKRERVARLLDMYEPAISSRFYQDFRFPSYDYDKMVIGLIDARRFAGIEKAFDLLDRTTDAAAPNLPPKALERGAEQREWRASVKDKTSDDYTWDEPYTLPENLYLAADRGAGERYRRMAGRYLLDATWFDPLAAGQNVLAGRHAYSFCNSLSSAMQAYLSAGSEKHLLAAKNGFQMIAAQSYATGGWGPNEAFVQPGMGALKASLTKTHNSFETPCGSYAQCKISRYLLRVTRDGMYGDSMERVIYNTVLGAKQLEPDGRAFYYSDYNNQGSKFYFKDAWPCCSGTLPQVAADYRVMTYLRGEDGVYVNLYLPSTLRWTNGDGAEIELTQAGEYPLEGRVRLTVESARASEFTLWLRIPRWAQNGATIRVNGQPAHAPVSRGFAQVTRRWQNGDRVELNLPLAMRLEAIEPESRGTRALLRGPLVLFPLGEDALQVTGEQLLAASREGSSAIWRAETKAGSLLLTPFTEIGDGHYRTYMELAKKA</sequence>
<protein>
    <recommendedName>
        <fullName evidence="4">Non-reducing end beta-L-arabinofuranosidase</fullName>
    </recommendedName>
</protein>
<reference evidence="3" key="1">
    <citation type="submission" date="2009-10" db="EMBL/GenBank/DDBJ databases">
        <title>Diversity of trophic interactions inside an arsenic-rich microbial ecosystem.</title>
        <authorList>
            <person name="Bertin P.N."/>
            <person name="Heinrich-Salmeron A."/>
            <person name="Pelletier E."/>
            <person name="Goulhen-Chollet F."/>
            <person name="Arsene-Ploetze F."/>
            <person name="Gallien S."/>
            <person name="Calteau A."/>
            <person name="Vallenet D."/>
            <person name="Casiot C."/>
            <person name="Chane-Woon-Ming B."/>
            <person name="Giloteaux L."/>
            <person name="Barakat M."/>
            <person name="Bonnefoy V."/>
            <person name="Bruneel O."/>
            <person name="Chandler M."/>
            <person name="Cleiss J."/>
            <person name="Duran R."/>
            <person name="Elbaz-Poulichet F."/>
            <person name="Fonknechten N."/>
            <person name="Lauga B."/>
            <person name="Mornico D."/>
            <person name="Ortet P."/>
            <person name="Schaeffer C."/>
            <person name="Siguier P."/>
            <person name="Alexander Thil Smith A."/>
            <person name="Van Dorsselaer A."/>
            <person name="Weissenbach J."/>
            <person name="Medigue C."/>
            <person name="Le Paslier D."/>
        </authorList>
    </citation>
    <scope>NUCLEOTIDE SEQUENCE</scope>
</reference>
<accession>E6PWW9</accession>
<feature type="domain" description="Non-reducing end beta-L-arabinofuranosidase-like GH127 catalytic" evidence="1">
    <location>
        <begin position="44"/>
        <end position="413"/>
    </location>
</feature>
<dbReference type="PANTHER" id="PTHR31151:SF0">
    <property type="entry name" value="PROLINE-TRNA LIGASE (DUF1680)"/>
    <property type="match status" value="1"/>
</dbReference>
<dbReference type="PROSITE" id="PS51318">
    <property type="entry name" value="TAT"/>
    <property type="match status" value="1"/>
</dbReference>
<evidence type="ECO:0008006" key="4">
    <source>
        <dbReference type="Google" id="ProtNLM"/>
    </source>
</evidence>
<dbReference type="InterPro" id="IPR006311">
    <property type="entry name" value="TAT_signal"/>
</dbReference>
<gene>
    <name evidence="3" type="ORF">CARN3_0349</name>
</gene>
<dbReference type="PANTHER" id="PTHR31151">
    <property type="entry name" value="PROLINE-TRNA LIGASE (DUF1680)"/>
    <property type="match status" value="1"/>
</dbReference>
<dbReference type="NCBIfam" id="TIGR01409">
    <property type="entry name" value="TAT_signal_seq"/>
    <property type="match status" value="1"/>
</dbReference>
<organism evidence="3">
    <name type="scientific">mine drainage metagenome</name>
    <dbReference type="NCBI Taxonomy" id="410659"/>
    <lineage>
        <taxon>unclassified sequences</taxon>
        <taxon>metagenomes</taxon>
        <taxon>ecological metagenomes</taxon>
    </lineage>
</organism>
<evidence type="ECO:0000259" key="2">
    <source>
        <dbReference type="Pfam" id="PF20736"/>
    </source>
</evidence>
<dbReference type="Pfam" id="PF07944">
    <property type="entry name" value="Beta-AFase-like_GH127_cat"/>
    <property type="match status" value="1"/>
</dbReference>
<dbReference type="AlphaFoldDB" id="E6PWW9"/>
<feature type="domain" description="Non-reducing end beta-L-arabinofuranosidase-like GH127 middle" evidence="2">
    <location>
        <begin position="426"/>
        <end position="523"/>
    </location>
</feature>
<name>E6PWW9_9ZZZZ</name>
<comment type="caution">
    <text evidence="3">The sequence shown here is derived from an EMBL/GenBank/DDBJ whole genome shotgun (WGS) entry which is preliminary data.</text>
</comment>
<dbReference type="InterPro" id="IPR012878">
    <property type="entry name" value="Beta-AFase-like_GH127_cat"/>
</dbReference>
<proteinExistence type="predicted"/>
<dbReference type="Pfam" id="PF20736">
    <property type="entry name" value="Glyco_hydro127M"/>
    <property type="match status" value="1"/>
</dbReference>